<feature type="binding site" evidence="2">
    <location>
        <position position="164"/>
    </location>
    <ligand>
        <name>Mn(2+)</name>
        <dbReference type="ChEBI" id="CHEBI:29035"/>
        <label>2</label>
    </ligand>
</feature>
<feature type="binding site" evidence="2">
    <location>
        <position position="138"/>
    </location>
    <ligand>
        <name>Mn(2+)</name>
        <dbReference type="ChEBI" id="CHEBI:29035"/>
        <label>2</label>
    </ligand>
</feature>
<keyword evidence="1 4" id="KW-0378">Hydrolase</keyword>
<evidence type="ECO:0000256" key="2">
    <source>
        <dbReference type="PIRSR" id="PIRSR005962-1"/>
    </source>
</evidence>
<dbReference type="PIRSF" id="PIRSF005962">
    <property type="entry name" value="Pept_M20D_amidohydro"/>
    <property type="match status" value="1"/>
</dbReference>
<sequence>MIEIDSDVSALKDYIIDMRRRLHMHPETGFNEIFTRDMILEQLNTMHFDEIKVMARTGIKAVMMGSNASKTIALRADMDALCVTELNDKPYISQNKGFMHACGHDGHMAMLLGIAKLLSEHKSDLSANVVLIFQPAEESEGGAPIMIEQGVLDDPKVDEIYAMHIFPDVEQGKVGIRSGPIMAQTAEFDIEIMGRSAHGAMPHKGIDTIVIASHIIQMFQSILTRNVDPADQALITIGRICGGERRNIIAKHTVLEGMLRTFSDDVYELIKSRIMAALEGMERAYGASLSYKEVVNYPVVFNDIELTRRFISIIGEENIVEVKPQMIAEDFSFYQKKVSGVYFFLGSKNEKKGFAAPLHSNRFDFDEDILLAGVQIYKKLLNMSY</sequence>
<feature type="binding site" evidence="2">
    <location>
        <position position="359"/>
    </location>
    <ligand>
        <name>Mn(2+)</name>
        <dbReference type="ChEBI" id="CHEBI:29035"/>
        <label>2</label>
    </ligand>
</feature>
<dbReference type="EMBL" id="CP002360">
    <property type="protein sequence ID" value="AEE96604.1"/>
    <property type="molecule type" value="Genomic_DNA"/>
</dbReference>
<dbReference type="InterPro" id="IPR002933">
    <property type="entry name" value="Peptidase_M20"/>
</dbReference>
<comment type="cofactor">
    <cofactor evidence="2">
        <name>Mn(2+)</name>
        <dbReference type="ChEBI" id="CHEBI:29035"/>
    </cofactor>
    <text evidence="2">The Mn(2+) ion enhances activity.</text>
</comment>
<dbReference type="GO" id="GO:0019877">
    <property type="term" value="P:diaminopimelate biosynthetic process"/>
    <property type="evidence" value="ECO:0007669"/>
    <property type="project" value="UniProtKB-ARBA"/>
</dbReference>
<dbReference type="InterPro" id="IPR017439">
    <property type="entry name" value="Amidohydrolase"/>
</dbReference>
<evidence type="ECO:0000256" key="1">
    <source>
        <dbReference type="ARBA" id="ARBA00022801"/>
    </source>
</evidence>
<dbReference type="STRING" id="697281.Mahau_1411"/>
<dbReference type="RefSeq" id="WP_013781033.1">
    <property type="nucleotide sequence ID" value="NC_015520.1"/>
</dbReference>
<dbReference type="PANTHER" id="PTHR11014">
    <property type="entry name" value="PEPTIDASE M20 FAMILY MEMBER"/>
    <property type="match status" value="1"/>
</dbReference>
<keyword evidence="2" id="KW-0464">Manganese</keyword>
<dbReference type="Gene3D" id="3.40.630.10">
    <property type="entry name" value="Zn peptidases"/>
    <property type="match status" value="1"/>
</dbReference>
<dbReference type="PANTHER" id="PTHR11014:SF63">
    <property type="entry name" value="METALLOPEPTIDASE, PUTATIVE (AFU_ORTHOLOGUE AFUA_6G09600)-RELATED"/>
    <property type="match status" value="1"/>
</dbReference>
<keyword evidence="5" id="KW-1185">Reference proteome</keyword>
<evidence type="ECO:0000259" key="3">
    <source>
        <dbReference type="Pfam" id="PF07687"/>
    </source>
</evidence>
<dbReference type="Pfam" id="PF07687">
    <property type="entry name" value="M20_dimer"/>
    <property type="match status" value="1"/>
</dbReference>
<dbReference type="GO" id="GO:0050118">
    <property type="term" value="F:N-acetyldiaminopimelate deacetylase activity"/>
    <property type="evidence" value="ECO:0007669"/>
    <property type="project" value="UniProtKB-EC"/>
</dbReference>
<dbReference type="InterPro" id="IPR036264">
    <property type="entry name" value="Bact_exopeptidase_dim_dom"/>
</dbReference>
<dbReference type="eggNOG" id="COG1473">
    <property type="taxonomic scope" value="Bacteria"/>
</dbReference>
<feature type="binding site" evidence="2">
    <location>
        <position position="104"/>
    </location>
    <ligand>
        <name>Mn(2+)</name>
        <dbReference type="ChEBI" id="CHEBI:29035"/>
        <label>2</label>
    </ligand>
</feature>
<dbReference type="Proteomes" id="UP000008457">
    <property type="component" value="Chromosome"/>
</dbReference>
<reference evidence="5" key="1">
    <citation type="submission" date="2010-11" db="EMBL/GenBank/DDBJ databases">
        <title>The complete genome of Mahella australiensis DSM 15567.</title>
        <authorList>
            <consortium name="US DOE Joint Genome Institute (JGI-PGF)"/>
            <person name="Lucas S."/>
            <person name="Copeland A."/>
            <person name="Lapidus A."/>
            <person name="Bruce D."/>
            <person name="Goodwin L."/>
            <person name="Pitluck S."/>
            <person name="Kyrpides N."/>
            <person name="Mavromatis K."/>
            <person name="Pagani I."/>
            <person name="Ivanova N."/>
            <person name="Teshima H."/>
            <person name="Brettin T."/>
            <person name="Detter J.C."/>
            <person name="Han C."/>
            <person name="Tapia R."/>
            <person name="Land M."/>
            <person name="Hauser L."/>
            <person name="Markowitz V."/>
            <person name="Cheng J.-F."/>
            <person name="Hugenholtz P."/>
            <person name="Woyke T."/>
            <person name="Wu D."/>
            <person name="Spring S."/>
            <person name="Pukall R."/>
            <person name="Steenblock K."/>
            <person name="Schneider S."/>
            <person name="Klenk H.-P."/>
            <person name="Eisen J.A."/>
        </authorList>
    </citation>
    <scope>NUCLEOTIDE SEQUENCE [LARGE SCALE GENOMIC DNA]</scope>
    <source>
        <strain evidence="5">DSM 15567 / CIP 107919 / 50-1 BON</strain>
    </source>
</reference>
<evidence type="ECO:0000313" key="5">
    <source>
        <dbReference type="Proteomes" id="UP000008457"/>
    </source>
</evidence>
<dbReference type="EC" id="3.5.1.47" evidence="4"/>
<dbReference type="KEGG" id="mas:Mahau_1411"/>
<dbReference type="NCBIfam" id="TIGR01891">
    <property type="entry name" value="amidohydrolases"/>
    <property type="match status" value="1"/>
</dbReference>
<dbReference type="GO" id="GO:0046872">
    <property type="term" value="F:metal ion binding"/>
    <property type="evidence" value="ECO:0007669"/>
    <property type="project" value="UniProtKB-KW"/>
</dbReference>
<dbReference type="FunFam" id="3.30.70.360:FF:000001">
    <property type="entry name" value="N-acetyldiaminopimelate deacetylase"/>
    <property type="match status" value="1"/>
</dbReference>
<dbReference type="Gene3D" id="3.30.70.360">
    <property type="match status" value="1"/>
</dbReference>
<protein>
    <submittedName>
        <fullName evidence="4">Amidohydrolase</fullName>
        <ecNumber evidence="4">3.5.1.47</ecNumber>
    </submittedName>
</protein>
<reference evidence="4 5" key="2">
    <citation type="journal article" date="2011" name="Stand. Genomic Sci.">
        <title>Complete genome sequence of Mahella australiensis type strain (50-1 BON).</title>
        <authorList>
            <person name="Sikorski J."/>
            <person name="Teshima H."/>
            <person name="Nolan M."/>
            <person name="Lucas S."/>
            <person name="Hammon N."/>
            <person name="Deshpande S."/>
            <person name="Cheng J.F."/>
            <person name="Pitluck S."/>
            <person name="Liolios K."/>
            <person name="Pagani I."/>
            <person name="Ivanova N."/>
            <person name="Huntemann M."/>
            <person name="Mavromatis K."/>
            <person name="Ovchinikova G."/>
            <person name="Pati A."/>
            <person name="Tapia R."/>
            <person name="Han C."/>
            <person name="Goodwin L."/>
            <person name="Chen A."/>
            <person name="Palaniappan K."/>
            <person name="Land M."/>
            <person name="Hauser L."/>
            <person name="Ngatchou-Djao O.D."/>
            <person name="Rohde M."/>
            <person name="Pukall R."/>
            <person name="Spring S."/>
            <person name="Abt B."/>
            <person name="Goker M."/>
            <person name="Detter J.C."/>
            <person name="Woyke T."/>
            <person name="Bristow J."/>
            <person name="Markowitz V."/>
            <person name="Hugenholtz P."/>
            <person name="Eisen J.A."/>
            <person name="Kyrpides N.C."/>
            <person name="Klenk H.P."/>
            <person name="Lapidus A."/>
        </authorList>
    </citation>
    <scope>NUCLEOTIDE SEQUENCE [LARGE SCALE GENOMIC DNA]</scope>
    <source>
        <strain evidence="5">DSM 15567 / CIP 107919 / 50-1 BON</strain>
    </source>
</reference>
<feature type="domain" description="Peptidase M20 dimerisation" evidence="3">
    <location>
        <begin position="186"/>
        <end position="279"/>
    </location>
</feature>
<proteinExistence type="predicted"/>
<evidence type="ECO:0000313" key="4">
    <source>
        <dbReference type="EMBL" id="AEE96604.1"/>
    </source>
</evidence>
<dbReference type="AlphaFoldDB" id="F3ZXT4"/>
<name>F3ZXT4_MAHA5</name>
<dbReference type="SUPFAM" id="SSF53187">
    <property type="entry name" value="Zn-dependent exopeptidases"/>
    <property type="match status" value="1"/>
</dbReference>
<keyword evidence="2" id="KW-0479">Metal-binding</keyword>
<feature type="binding site" evidence="2">
    <location>
        <position position="102"/>
    </location>
    <ligand>
        <name>Mn(2+)</name>
        <dbReference type="ChEBI" id="CHEBI:29035"/>
        <label>2</label>
    </ligand>
</feature>
<dbReference type="SUPFAM" id="SSF55031">
    <property type="entry name" value="Bacterial exopeptidase dimerisation domain"/>
    <property type="match status" value="1"/>
</dbReference>
<dbReference type="HOGENOM" id="CLU_023257_0_1_9"/>
<gene>
    <name evidence="4" type="ordered locus">Mahau_1411</name>
</gene>
<dbReference type="InterPro" id="IPR011650">
    <property type="entry name" value="Peptidase_M20_dimer"/>
</dbReference>
<dbReference type="OrthoDB" id="9776731at2"/>
<dbReference type="Pfam" id="PF01546">
    <property type="entry name" value="Peptidase_M20"/>
    <property type="match status" value="1"/>
</dbReference>
<accession>F3ZXT4</accession>
<organism evidence="4 5">
    <name type="scientific">Mahella australiensis (strain DSM 15567 / CIP 107919 / 50-1 BON)</name>
    <dbReference type="NCBI Taxonomy" id="697281"/>
    <lineage>
        <taxon>Bacteria</taxon>
        <taxon>Bacillati</taxon>
        <taxon>Bacillota</taxon>
        <taxon>Clostridia</taxon>
        <taxon>Thermoanaerobacterales</taxon>
        <taxon>Thermoanaerobacterales Family IV. Incertae Sedis</taxon>
        <taxon>Mahella</taxon>
    </lineage>
</organism>